<feature type="active site" description="Nucleophile" evidence="7 9">
    <location>
        <position position="10"/>
    </location>
</feature>
<evidence type="ECO:0000313" key="12">
    <source>
        <dbReference type="EMBL" id="KKQ16599.1"/>
    </source>
</evidence>
<keyword evidence="7" id="KW-0004">4Fe-4S</keyword>
<feature type="binding site" evidence="7 10">
    <location>
        <position position="462"/>
    </location>
    <ligand>
        <name>[4Fe-4S] cluster</name>
        <dbReference type="ChEBI" id="CHEBI:49883"/>
    </ligand>
</feature>
<evidence type="ECO:0000256" key="5">
    <source>
        <dbReference type="ARBA" id="ARBA00022755"/>
    </source>
</evidence>
<evidence type="ECO:0000313" key="13">
    <source>
        <dbReference type="Proteomes" id="UP000034508"/>
    </source>
</evidence>
<dbReference type="InterPro" id="IPR029055">
    <property type="entry name" value="Ntn_hydrolases_N"/>
</dbReference>
<feature type="binding site" evidence="7 10">
    <location>
        <position position="253"/>
    </location>
    <ligand>
        <name>[4Fe-4S] cluster</name>
        <dbReference type="ChEBI" id="CHEBI:49883"/>
    </ligand>
</feature>
<comment type="function">
    <text evidence="7">Catalyzes the formation of phosphoribosylamine from phosphoribosylpyrophosphate (PRPP) and glutamine.</text>
</comment>
<evidence type="ECO:0000256" key="7">
    <source>
        <dbReference type="HAMAP-Rule" id="MF_01931"/>
    </source>
</evidence>
<comment type="caution">
    <text evidence="12">The sequence shown here is derived from an EMBL/GenBank/DDBJ whole genome shotgun (WGS) entry which is preliminary data.</text>
</comment>
<evidence type="ECO:0000256" key="8">
    <source>
        <dbReference type="PIRNR" id="PIRNR000485"/>
    </source>
</evidence>
<dbReference type="UniPathway" id="UPA00074">
    <property type="reaction ID" value="UER00124"/>
</dbReference>
<dbReference type="InterPro" id="IPR029057">
    <property type="entry name" value="PRTase-like"/>
</dbReference>
<dbReference type="GO" id="GO:0009113">
    <property type="term" value="P:purine nucleobase biosynthetic process"/>
    <property type="evidence" value="ECO:0007669"/>
    <property type="project" value="UniProtKB-UniRule"/>
</dbReference>
<keyword evidence="3 7" id="KW-0328">Glycosyltransferase</keyword>
<dbReference type="Pfam" id="PF13537">
    <property type="entry name" value="GATase_7"/>
    <property type="match status" value="1"/>
</dbReference>
<comment type="catalytic activity">
    <reaction evidence="7 8">
        <text>5-phospho-beta-D-ribosylamine + L-glutamate + diphosphate = 5-phospho-alpha-D-ribose 1-diphosphate + L-glutamine + H2O</text>
        <dbReference type="Rhea" id="RHEA:14905"/>
        <dbReference type="ChEBI" id="CHEBI:15377"/>
        <dbReference type="ChEBI" id="CHEBI:29985"/>
        <dbReference type="ChEBI" id="CHEBI:33019"/>
        <dbReference type="ChEBI" id="CHEBI:58017"/>
        <dbReference type="ChEBI" id="CHEBI:58359"/>
        <dbReference type="ChEBI" id="CHEBI:58681"/>
        <dbReference type="EC" id="2.4.2.14"/>
    </reaction>
</comment>
<dbReference type="InterPro" id="IPR017932">
    <property type="entry name" value="GATase_2_dom"/>
</dbReference>
<dbReference type="PATRIC" id="fig|1618331.3.peg.937"/>
<dbReference type="CDD" id="cd06223">
    <property type="entry name" value="PRTases_typeI"/>
    <property type="match status" value="1"/>
</dbReference>
<dbReference type="PANTHER" id="PTHR11907">
    <property type="entry name" value="AMIDOPHOSPHORIBOSYLTRANSFERASE"/>
    <property type="match status" value="1"/>
</dbReference>
<dbReference type="Gene3D" id="3.60.20.10">
    <property type="entry name" value="Glutamine Phosphoribosylpyrophosphate, subunit 1, domain 1"/>
    <property type="match status" value="1"/>
</dbReference>
<proteinExistence type="inferred from homology"/>
<dbReference type="Proteomes" id="UP000034508">
    <property type="component" value="Unassembled WGS sequence"/>
</dbReference>
<evidence type="ECO:0000259" key="11">
    <source>
        <dbReference type="PROSITE" id="PS51278"/>
    </source>
</evidence>
<evidence type="ECO:0000256" key="10">
    <source>
        <dbReference type="PIRSR" id="PIRSR000485-3"/>
    </source>
</evidence>
<dbReference type="EC" id="2.4.2.14" evidence="7"/>
<keyword evidence="5 7" id="KW-0658">Purine biosynthesis</keyword>
<dbReference type="GO" id="GO:0051539">
    <property type="term" value="F:4 iron, 4 sulfur cluster binding"/>
    <property type="evidence" value="ECO:0007669"/>
    <property type="project" value="UniProtKB-KW"/>
</dbReference>
<evidence type="ECO:0000256" key="3">
    <source>
        <dbReference type="ARBA" id="ARBA00022676"/>
    </source>
</evidence>
<comment type="pathway">
    <text evidence="1 7 8">Purine metabolism; IMP biosynthesis via de novo pathway; N(1)-(5-phospho-D-ribosyl)glycinamide from 5-phospho-alpha-D-ribose 1-diphosphate: step 1/2.</text>
</comment>
<keyword evidence="7 10" id="KW-0408">Iron</keyword>
<dbReference type="GO" id="GO:0004044">
    <property type="term" value="F:amidophosphoribosyltransferase activity"/>
    <property type="evidence" value="ECO:0007669"/>
    <property type="project" value="UniProtKB-UniRule"/>
</dbReference>
<dbReference type="SUPFAM" id="SSF53271">
    <property type="entry name" value="PRTase-like"/>
    <property type="match status" value="1"/>
</dbReference>
<accession>A0A0G0HX10</accession>
<dbReference type="SUPFAM" id="SSF56235">
    <property type="entry name" value="N-terminal nucleophile aminohydrolases (Ntn hydrolases)"/>
    <property type="match status" value="1"/>
</dbReference>
<dbReference type="EMBL" id="LBSM01000029">
    <property type="protein sequence ID" value="KKQ16599.1"/>
    <property type="molecule type" value="Genomic_DNA"/>
</dbReference>
<dbReference type="PIRSF" id="PIRSF000485">
    <property type="entry name" value="Amd_phspho_trans"/>
    <property type="match status" value="1"/>
</dbReference>
<dbReference type="PROSITE" id="PS51278">
    <property type="entry name" value="GATASE_TYPE_2"/>
    <property type="match status" value="1"/>
</dbReference>
<comment type="cofactor">
    <cofactor evidence="7 10">
        <name>[4Fe-4S] cluster</name>
        <dbReference type="ChEBI" id="CHEBI:49883"/>
    </cofactor>
    <text evidence="7 10">Binds 1 [4Fe-4S] cluster per subunit.</text>
</comment>
<name>A0A0G0HX10_9BACT</name>
<dbReference type="GO" id="GO:0046872">
    <property type="term" value="F:metal ion binding"/>
    <property type="evidence" value="ECO:0007669"/>
    <property type="project" value="UniProtKB-KW"/>
</dbReference>
<feature type="binding site" evidence="7 10">
    <location>
        <position position="465"/>
    </location>
    <ligand>
        <name>[4Fe-4S] cluster</name>
        <dbReference type="ChEBI" id="CHEBI:49883"/>
    </ligand>
</feature>
<dbReference type="InterPro" id="IPR000836">
    <property type="entry name" value="PRTase_dom"/>
</dbReference>
<evidence type="ECO:0000256" key="4">
    <source>
        <dbReference type="ARBA" id="ARBA00022679"/>
    </source>
</evidence>
<feature type="binding site" evidence="7 10">
    <location>
        <position position="404"/>
    </location>
    <ligand>
        <name>[4Fe-4S] cluster</name>
        <dbReference type="ChEBI" id="CHEBI:49883"/>
    </ligand>
</feature>
<dbReference type="InterPro" id="IPR005854">
    <property type="entry name" value="PurF"/>
</dbReference>
<organism evidence="12 13">
    <name type="scientific">Berkelbacteria bacterium GW2011_GWA1_36_9</name>
    <dbReference type="NCBI Taxonomy" id="1618331"/>
    <lineage>
        <taxon>Bacteria</taxon>
        <taxon>Candidatus Berkelbacteria</taxon>
    </lineage>
</organism>
<dbReference type="Gene3D" id="3.40.50.2020">
    <property type="match status" value="1"/>
</dbReference>
<dbReference type="HAMAP" id="MF_01931">
    <property type="entry name" value="PurF"/>
    <property type="match status" value="1"/>
</dbReference>
<keyword evidence="4 7" id="KW-0808">Transferase</keyword>
<dbReference type="GO" id="GO:0006189">
    <property type="term" value="P:'de novo' IMP biosynthetic process"/>
    <property type="evidence" value="ECO:0007669"/>
    <property type="project" value="UniProtKB-UniRule"/>
</dbReference>
<keyword evidence="7 10" id="KW-0411">Iron-sulfur</keyword>
<dbReference type="AlphaFoldDB" id="A0A0G0HX10"/>
<feature type="domain" description="Glutamine amidotransferase type-2" evidence="11">
    <location>
        <begin position="10"/>
        <end position="237"/>
    </location>
</feature>
<evidence type="ECO:0000256" key="1">
    <source>
        <dbReference type="ARBA" id="ARBA00005209"/>
    </source>
</evidence>
<comment type="similarity">
    <text evidence="2 7 8">In the C-terminal section; belongs to the purine/pyrimidine phosphoribosyltransferase family.</text>
</comment>
<evidence type="ECO:0000256" key="9">
    <source>
        <dbReference type="PIRSR" id="PIRSR000485-1"/>
    </source>
</evidence>
<gene>
    <name evidence="7" type="primary">purF</name>
    <name evidence="12" type="ORF">US31_C0029G0001</name>
</gene>
<comment type="caution">
    <text evidence="7">Lacks conserved residue(s) required for the propagation of feature annotation.</text>
</comment>
<keyword evidence="7 10" id="KW-0479">Metal-binding</keyword>
<evidence type="ECO:0000256" key="6">
    <source>
        <dbReference type="ARBA" id="ARBA00022962"/>
    </source>
</evidence>
<reference evidence="12 13" key="1">
    <citation type="journal article" date="2015" name="Nature">
        <title>rRNA introns, odd ribosomes, and small enigmatic genomes across a large radiation of phyla.</title>
        <authorList>
            <person name="Brown C.T."/>
            <person name="Hug L.A."/>
            <person name="Thomas B.C."/>
            <person name="Sharon I."/>
            <person name="Castelle C.J."/>
            <person name="Singh A."/>
            <person name="Wilkins M.J."/>
            <person name="Williams K.H."/>
            <person name="Banfield J.F."/>
        </authorList>
    </citation>
    <scope>NUCLEOTIDE SEQUENCE [LARGE SCALE GENOMIC DNA]</scope>
</reference>
<sequence length="487" mass="54093">MSRDKPKESCGIFGIYGPGEDIANLTYFGILALQHRGQESAGIATSDGQRIKLEKLTGRVDRFTEAQIRRLSGGESHPAIIGSGHVRYSNTGSNICENYQPFLFQSRFGRFALSHNGNLLEPEVLQRRLIDNKLVPEGTSDSELIALLIVDKSYEALTFEEAIRLALKEIVGAYSLVIMTTRKLIGIRDPWGIRPLSLGKINSDHFLLSSETCAFEPFGGEHLSDLGPGEMIVIEDGKYCSSQLLPQVCKNLCIFEFIYFASPGSILYDRLLQTARRHMGERLFEEHPVKIDNPNEWVVGGVPNTGTPGAKGYAEASGLEIRELLLKNGYIGRTFIQPSQRLRSVGVRSKLQVLPREVRGKKVVLVEDSIVRGTTTGQIVNLLFKAGAQEVHMRITSPPYKYRCLMGIDTQYPEELIAATKSVDEIRQEIGATSLGYLSLEGVIQSINHEKSLSPIPSDHFCSACFNGQYPFKIPEAQNRFVLEQTV</sequence>
<evidence type="ECO:0000256" key="2">
    <source>
        <dbReference type="ARBA" id="ARBA00010138"/>
    </source>
</evidence>
<keyword evidence="6 7" id="KW-0315">Glutamine amidotransferase</keyword>
<protein>
    <recommendedName>
        <fullName evidence="7">Amidophosphoribosyltransferase</fullName>
        <shortName evidence="7">ATase</shortName>
        <ecNumber evidence="7">2.4.2.14</ecNumber>
    </recommendedName>
    <alternativeName>
        <fullName evidence="7">Glutamine phosphoribosylpyrophosphate amidotransferase</fullName>
        <shortName evidence="7">GPATase</shortName>
    </alternativeName>
</protein>
<dbReference type="NCBIfam" id="TIGR01134">
    <property type="entry name" value="purF"/>
    <property type="match status" value="1"/>
</dbReference>